<evidence type="ECO:0000313" key="1">
    <source>
        <dbReference type="EMBL" id="JAE12208.1"/>
    </source>
</evidence>
<proteinExistence type="predicted"/>
<dbReference type="AlphaFoldDB" id="A0A0A9FV39"/>
<accession>A0A0A9FV39</accession>
<dbReference type="EMBL" id="GBRH01185688">
    <property type="protein sequence ID" value="JAE12208.1"/>
    <property type="molecule type" value="Transcribed_RNA"/>
</dbReference>
<reference evidence="1" key="1">
    <citation type="submission" date="2014-09" db="EMBL/GenBank/DDBJ databases">
        <authorList>
            <person name="Magalhaes I.L.F."/>
            <person name="Oliveira U."/>
            <person name="Santos F.R."/>
            <person name="Vidigal T.H.D.A."/>
            <person name="Brescovit A.D."/>
            <person name="Santos A.J."/>
        </authorList>
    </citation>
    <scope>NUCLEOTIDE SEQUENCE</scope>
    <source>
        <tissue evidence="1">Shoot tissue taken approximately 20 cm above the soil surface</tissue>
    </source>
</reference>
<reference evidence="1" key="2">
    <citation type="journal article" date="2015" name="Data Brief">
        <title>Shoot transcriptome of the giant reed, Arundo donax.</title>
        <authorList>
            <person name="Barrero R.A."/>
            <person name="Guerrero F.D."/>
            <person name="Moolhuijzen P."/>
            <person name="Goolsby J.A."/>
            <person name="Tidwell J."/>
            <person name="Bellgard S.E."/>
            <person name="Bellgard M.I."/>
        </authorList>
    </citation>
    <scope>NUCLEOTIDE SEQUENCE</scope>
    <source>
        <tissue evidence="1">Shoot tissue taken approximately 20 cm above the soil surface</tissue>
    </source>
</reference>
<name>A0A0A9FV39_ARUDO</name>
<sequence>MSQIHYIPLTCIDSEE</sequence>
<protein>
    <submittedName>
        <fullName evidence="1">Uncharacterized protein</fullName>
    </submittedName>
</protein>
<organism evidence="1">
    <name type="scientific">Arundo donax</name>
    <name type="common">Giant reed</name>
    <name type="synonym">Donax arundinaceus</name>
    <dbReference type="NCBI Taxonomy" id="35708"/>
    <lineage>
        <taxon>Eukaryota</taxon>
        <taxon>Viridiplantae</taxon>
        <taxon>Streptophyta</taxon>
        <taxon>Embryophyta</taxon>
        <taxon>Tracheophyta</taxon>
        <taxon>Spermatophyta</taxon>
        <taxon>Magnoliopsida</taxon>
        <taxon>Liliopsida</taxon>
        <taxon>Poales</taxon>
        <taxon>Poaceae</taxon>
        <taxon>PACMAD clade</taxon>
        <taxon>Arundinoideae</taxon>
        <taxon>Arundineae</taxon>
        <taxon>Arundo</taxon>
    </lineage>
</organism>